<dbReference type="EMBL" id="RSDW01000001">
    <property type="protein sequence ID" value="RSL19272.1"/>
    <property type="molecule type" value="Genomic_DNA"/>
</dbReference>
<dbReference type="GO" id="GO:0006313">
    <property type="term" value="P:DNA transposition"/>
    <property type="evidence" value="ECO:0007669"/>
    <property type="project" value="InterPro"/>
</dbReference>
<organism evidence="2 3">
    <name type="scientific">Edaphobacter aggregans</name>
    <dbReference type="NCBI Taxonomy" id="570835"/>
    <lineage>
        <taxon>Bacteria</taxon>
        <taxon>Pseudomonadati</taxon>
        <taxon>Acidobacteriota</taxon>
        <taxon>Terriglobia</taxon>
        <taxon>Terriglobales</taxon>
        <taxon>Acidobacteriaceae</taxon>
        <taxon>Edaphobacter</taxon>
    </lineage>
</organism>
<dbReference type="AlphaFoldDB" id="A0A428MQU3"/>
<dbReference type="PANTHER" id="PTHR36966">
    <property type="entry name" value="REP-ASSOCIATED TYROSINE TRANSPOSASE"/>
    <property type="match status" value="1"/>
</dbReference>
<evidence type="ECO:0000313" key="3">
    <source>
        <dbReference type="Proteomes" id="UP000269669"/>
    </source>
</evidence>
<comment type="caution">
    <text evidence="2">The sequence shown here is derived from an EMBL/GenBank/DDBJ whole genome shotgun (WGS) entry which is preliminary data.</text>
</comment>
<evidence type="ECO:0000259" key="1">
    <source>
        <dbReference type="SMART" id="SM01321"/>
    </source>
</evidence>
<keyword evidence="3" id="KW-1185">Reference proteome</keyword>
<dbReference type="Proteomes" id="UP000269669">
    <property type="component" value="Unassembled WGS sequence"/>
</dbReference>
<proteinExistence type="predicted"/>
<dbReference type="Gene3D" id="3.30.70.1290">
    <property type="entry name" value="Transposase IS200-like"/>
    <property type="match status" value="1"/>
</dbReference>
<sequence>MWDHSRKARTRHPKINPCRWASSDTNRKVTTISSLSVVTTANPTSTPRPQKTSSSTLLNARRHYQFDVLGYVAMPEHVHLLVSEPPVAPLSKALQALKISVSRRLTERPFWQTRYYDFNVITHNKRVEKLKYMHRNPVTRGLVSRPEDWPLVILSPLSPERTNPVLITQA</sequence>
<dbReference type="GO" id="GO:0004803">
    <property type="term" value="F:transposase activity"/>
    <property type="evidence" value="ECO:0007669"/>
    <property type="project" value="InterPro"/>
</dbReference>
<dbReference type="PANTHER" id="PTHR36966:SF1">
    <property type="entry name" value="REP-ASSOCIATED TYROSINE TRANSPOSASE"/>
    <property type="match status" value="1"/>
</dbReference>
<dbReference type="InterPro" id="IPR052715">
    <property type="entry name" value="RAYT_transposase"/>
</dbReference>
<dbReference type="InterPro" id="IPR002686">
    <property type="entry name" value="Transposase_17"/>
</dbReference>
<dbReference type="Pfam" id="PF01797">
    <property type="entry name" value="Y1_Tnp"/>
    <property type="match status" value="1"/>
</dbReference>
<accession>A0A428MQU3</accession>
<dbReference type="GO" id="GO:0043565">
    <property type="term" value="F:sequence-specific DNA binding"/>
    <property type="evidence" value="ECO:0007669"/>
    <property type="project" value="TreeGrafter"/>
</dbReference>
<reference evidence="2 3" key="1">
    <citation type="submission" date="2018-12" db="EMBL/GenBank/DDBJ databases">
        <title>Sequencing of bacterial isolates from soil warming experiment in Harvard Forest, Massachusetts, USA.</title>
        <authorList>
            <person name="Deangelis K."/>
        </authorList>
    </citation>
    <scope>NUCLEOTIDE SEQUENCE [LARGE SCALE GENOMIC DNA]</scope>
    <source>
        <strain evidence="2 3">EB153</strain>
    </source>
</reference>
<gene>
    <name evidence="2" type="ORF">EDE15_4934</name>
</gene>
<dbReference type="SMART" id="SM01321">
    <property type="entry name" value="Y1_Tnp"/>
    <property type="match status" value="1"/>
</dbReference>
<dbReference type="SUPFAM" id="SSF143422">
    <property type="entry name" value="Transposase IS200-like"/>
    <property type="match status" value="1"/>
</dbReference>
<feature type="domain" description="Transposase IS200-like" evidence="1">
    <location>
        <begin position="45"/>
        <end position="136"/>
    </location>
</feature>
<protein>
    <submittedName>
        <fullName evidence="2">REP element-mobilizing transposase RayT</fullName>
    </submittedName>
</protein>
<name>A0A428MQU3_9BACT</name>
<evidence type="ECO:0000313" key="2">
    <source>
        <dbReference type="EMBL" id="RSL19272.1"/>
    </source>
</evidence>
<dbReference type="InterPro" id="IPR036515">
    <property type="entry name" value="Transposase_17_sf"/>
</dbReference>